<evidence type="ECO:0000313" key="3">
    <source>
        <dbReference type="EMBL" id="RII89212.1"/>
    </source>
</evidence>
<comment type="caution">
    <text evidence="3">The sequence shown here is derived from an EMBL/GenBank/DDBJ whole genome shotgun (WGS) entry which is preliminary data.</text>
</comment>
<accession>A0ABX9N634</accession>
<keyword evidence="2" id="KW-0472">Membrane</keyword>
<dbReference type="EMBL" id="QWEE01000400">
    <property type="protein sequence ID" value="RII89212.1"/>
    <property type="molecule type" value="Genomic_DNA"/>
</dbReference>
<dbReference type="Proteomes" id="UP000265355">
    <property type="component" value="Unassembled WGS sequence"/>
</dbReference>
<proteinExistence type="predicted"/>
<gene>
    <name evidence="3" type="ORF">DZF98_14635</name>
</gene>
<name>A0ABX9N634_9MICO</name>
<feature type="transmembrane region" description="Helical" evidence="2">
    <location>
        <begin position="149"/>
        <end position="170"/>
    </location>
</feature>
<feature type="transmembrane region" description="Helical" evidence="2">
    <location>
        <begin position="122"/>
        <end position="143"/>
    </location>
</feature>
<keyword evidence="2" id="KW-0812">Transmembrane</keyword>
<keyword evidence="2" id="KW-1133">Transmembrane helix</keyword>
<feature type="transmembrane region" description="Helical" evidence="2">
    <location>
        <begin position="80"/>
        <end position="101"/>
    </location>
</feature>
<evidence type="ECO:0000256" key="2">
    <source>
        <dbReference type="SAM" id="Phobius"/>
    </source>
</evidence>
<sequence length="233" mass="24476">MDEQARSQRPGEAQTTDDDESIPDAHAMYALMEDQRRVTIDAQTSFVWVMHLSWGVAWILGYLALWSIDGSATFSLETPVAAGIFATLIGTASVISIIVGVRSGSGVKVSPASAWQSRVYGISWSAAMIAVYMLGAGLIANGMSGTLTAVYFTSAFALAAGLMLLSTAALFHSRSSLLLGSILLASAVVAPFAGYPGTYLVMALVGGGGYLVTGTTLVVQASRVRRRLRAHHA</sequence>
<evidence type="ECO:0000313" key="4">
    <source>
        <dbReference type="Proteomes" id="UP000265355"/>
    </source>
</evidence>
<protein>
    <submittedName>
        <fullName evidence="3">Uncharacterized protein</fullName>
    </submittedName>
</protein>
<organism evidence="3 4">
    <name type="scientific">Clavibacter californiensis</name>
    <dbReference type="NCBI Taxonomy" id="1401995"/>
    <lineage>
        <taxon>Bacteria</taxon>
        <taxon>Bacillati</taxon>
        <taxon>Actinomycetota</taxon>
        <taxon>Actinomycetes</taxon>
        <taxon>Micrococcales</taxon>
        <taxon>Microbacteriaceae</taxon>
        <taxon>Clavibacter</taxon>
    </lineage>
</organism>
<feature type="transmembrane region" description="Helical" evidence="2">
    <location>
        <begin position="199"/>
        <end position="219"/>
    </location>
</feature>
<evidence type="ECO:0000256" key="1">
    <source>
        <dbReference type="SAM" id="MobiDB-lite"/>
    </source>
</evidence>
<feature type="region of interest" description="Disordered" evidence="1">
    <location>
        <begin position="1"/>
        <end position="20"/>
    </location>
</feature>
<keyword evidence="4" id="KW-1185">Reference proteome</keyword>
<reference evidence="3 4" key="1">
    <citation type="submission" date="2018-08" db="EMBL/GenBank/DDBJ databases">
        <title>Genome Sequence of Clavibacter michiganensis Subspecies type strains, and the Atypical Peach-Colored Strains Isolated from Tomato.</title>
        <authorList>
            <person name="Osdaghi E."/>
            <person name="Portier P."/>
            <person name="Briand M."/>
            <person name="Jacques M.-A."/>
        </authorList>
    </citation>
    <scope>NUCLEOTIDE SEQUENCE [LARGE SCALE GENOMIC DNA]</scope>
    <source>
        <strain evidence="3 4">CFBP 8216</strain>
    </source>
</reference>
<feature type="transmembrane region" description="Helical" evidence="2">
    <location>
        <begin position="177"/>
        <end position="193"/>
    </location>
</feature>
<feature type="transmembrane region" description="Helical" evidence="2">
    <location>
        <begin position="46"/>
        <end position="68"/>
    </location>
</feature>
<dbReference type="RefSeq" id="WP_104235793.1">
    <property type="nucleotide sequence ID" value="NZ_CP040792.1"/>
</dbReference>